<dbReference type="PROSITE" id="PS51257">
    <property type="entry name" value="PROKAR_LIPOPROTEIN"/>
    <property type="match status" value="1"/>
</dbReference>
<proteinExistence type="predicted"/>
<accession>A0A7W2ESK5</accession>
<feature type="chain" id="PRO_5031221992" evidence="1">
    <location>
        <begin position="26"/>
        <end position="173"/>
    </location>
</feature>
<evidence type="ECO:0000313" key="2">
    <source>
        <dbReference type="EMBL" id="MBA5637854.1"/>
    </source>
</evidence>
<dbReference type="AlphaFoldDB" id="A0A7W2ESK5"/>
<sequence length="173" mass="18889">MKRARLPLLAWLSAALALACAPARAGQDEAELKAAFIHRFAQLTQWPPPPLREFTYCVAGDAALQEALRAMVQRAGGAIPTRLQALGEPQRAAQCQLLVLGTSERGQLRRWQEALGDDPVLVVGDSAESFRNGAVIGLVIEPNGLAFRINHTEARRRGLALSYQMLKLAREVK</sequence>
<feature type="signal peptide" evidence="1">
    <location>
        <begin position="1"/>
        <end position="25"/>
    </location>
</feature>
<organism evidence="2 3">
    <name type="scientific">Rugamonas brunnea</name>
    <dbReference type="NCBI Taxonomy" id="2758569"/>
    <lineage>
        <taxon>Bacteria</taxon>
        <taxon>Pseudomonadati</taxon>
        <taxon>Pseudomonadota</taxon>
        <taxon>Betaproteobacteria</taxon>
        <taxon>Burkholderiales</taxon>
        <taxon>Oxalobacteraceae</taxon>
        <taxon>Telluria group</taxon>
        <taxon>Rugamonas</taxon>
    </lineage>
</organism>
<keyword evidence="1" id="KW-0732">Signal</keyword>
<name>A0A7W2ESK5_9BURK</name>
<protein>
    <submittedName>
        <fullName evidence="2">YfiR family protein</fullName>
    </submittedName>
</protein>
<dbReference type="RefSeq" id="WP_182162843.1">
    <property type="nucleotide sequence ID" value="NZ_JACEZT010000007.1"/>
</dbReference>
<gene>
    <name evidence="2" type="ORF">H3H37_12400</name>
</gene>
<dbReference type="Pfam" id="PF13689">
    <property type="entry name" value="DUF4154"/>
    <property type="match status" value="1"/>
</dbReference>
<comment type="caution">
    <text evidence="2">The sequence shown here is derived from an EMBL/GenBank/DDBJ whole genome shotgun (WGS) entry which is preliminary data.</text>
</comment>
<dbReference type="InterPro" id="IPR025293">
    <property type="entry name" value="YfiR/HmsC-like"/>
</dbReference>
<evidence type="ECO:0000313" key="3">
    <source>
        <dbReference type="Proteomes" id="UP000534388"/>
    </source>
</evidence>
<dbReference type="EMBL" id="JACEZT010000007">
    <property type="protein sequence ID" value="MBA5637854.1"/>
    <property type="molecule type" value="Genomic_DNA"/>
</dbReference>
<keyword evidence="3" id="KW-1185">Reference proteome</keyword>
<reference evidence="2 3" key="1">
    <citation type="submission" date="2020-07" db="EMBL/GenBank/DDBJ databases">
        <title>Novel species isolated from subtropical streams in China.</title>
        <authorList>
            <person name="Lu H."/>
        </authorList>
    </citation>
    <scope>NUCLEOTIDE SEQUENCE [LARGE SCALE GENOMIC DNA]</scope>
    <source>
        <strain evidence="2 3">LX20W</strain>
    </source>
</reference>
<evidence type="ECO:0000256" key="1">
    <source>
        <dbReference type="SAM" id="SignalP"/>
    </source>
</evidence>
<dbReference type="Proteomes" id="UP000534388">
    <property type="component" value="Unassembled WGS sequence"/>
</dbReference>